<keyword evidence="4" id="KW-0597">Phosphoprotein</keyword>
<dbReference type="SUPFAM" id="SSF52172">
    <property type="entry name" value="CheY-like"/>
    <property type="match status" value="1"/>
</dbReference>
<dbReference type="SMART" id="SM00448">
    <property type="entry name" value="REC"/>
    <property type="match status" value="1"/>
</dbReference>
<dbReference type="GO" id="GO:0006355">
    <property type="term" value="P:regulation of DNA-templated transcription"/>
    <property type="evidence" value="ECO:0007669"/>
    <property type="project" value="InterPro"/>
</dbReference>
<dbReference type="PANTHER" id="PTHR44688:SF16">
    <property type="entry name" value="DNA-BINDING TRANSCRIPTIONAL ACTIVATOR DEVR_DOSR"/>
    <property type="match status" value="1"/>
</dbReference>
<keyword evidence="8" id="KW-1185">Reference proteome</keyword>
<protein>
    <submittedName>
        <fullName evidence="7">Response regulator</fullName>
    </submittedName>
</protein>
<feature type="domain" description="HTH luxR-type" evidence="5">
    <location>
        <begin position="141"/>
        <end position="206"/>
    </location>
</feature>
<keyword evidence="2" id="KW-0238">DNA-binding</keyword>
<dbReference type="CDD" id="cd06170">
    <property type="entry name" value="LuxR_C_like"/>
    <property type="match status" value="1"/>
</dbReference>
<evidence type="ECO:0000256" key="1">
    <source>
        <dbReference type="ARBA" id="ARBA00023015"/>
    </source>
</evidence>
<evidence type="ECO:0000313" key="8">
    <source>
        <dbReference type="Proteomes" id="UP000478837"/>
    </source>
</evidence>
<feature type="modified residue" description="4-aspartylphosphate" evidence="4">
    <location>
        <position position="60"/>
    </location>
</feature>
<evidence type="ECO:0000259" key="6">
    <source>
        <dbReference type="PROSITE" id="PS50110"/>
    </source>
</evidence>
<comment type="caution">
    <text evidence="7">The sequence shown here is derived from an EMBL/GenBank/DDBJ whole genome shotgun (WGS) entry which is preliminary data.</text>
</comment>
<evidence type="ECO:0000256" key="3">
    <source>
        <dbReference type="ARBA" id="ARBA00023163"/>
    </source>
</evidence>
<dbReference type="Pfam" id="PF00196">
    <property type="entry name" value="GerE"/>
    <property type="match status" value="1"/>
</dbReference>
<dbReference type="InterPro" id="IPR016032">
    <property type="entry name" value="Sig_transdc_resp-reg_C-effctor"/>
</dbReference>
<dbReference type="Pfam" id="PF00072">
    <property type="entry name" value="Response_reg"/>
    <property type="match status" value="1"/>
</dbReference>
<organism evidence="7 8">
    <name type="scientific">Alteromonas hispanica</name>
    <dbReference type="NCBI Taxonomy" id="315421"/>
    <lineage>
        <taxon>Bacteria</taxon>
        <taxon>Pseudomonadati</taxon>
        <taxon>Pseudomonadota</taxon>
        <taxon>Gammaproteobacteria</taxon>
        <taxon>Alteromonadales</taxon>
        <taxon>Alteromonadaceae</taxon>
        <taxon>Alteromonas/Salinimonas group</taxon>
        <taxon>Alteromonas</taxon>
    </lineage>
</organism>
<dbReference type="GO" id="GO:0000160">
    <property type="term" value="P:phosphorelay signal transduction system"/>
    <property type="evidence" value="ECO:0007669"/>
    <property type="project" value="InterPro"/>
</dbReference>
<dbReference type="InterPro" id="IPR001789">
    <property type="entry name" value="Sig_transdc_resp-reg_receiver"/>
</dbReference>
<keyword evidence="3" id="KW-0804">Transcription</keyword>
<evidence type="ECO:0000256" key="4">
    <source>
        <dbReference type="PROSITE-ProRule" id="PRU00169"/>
    </source>
</evidence>
<keyword evidence="1" id="KW-0805">Transcription regulation</keyword>
<dbReference type="PROSITE" id="PS50110">
    <property type="entry name" value="RESPONSE_REGULATORY"/>
    <property type="match status" value="1"/>
</dbReference>
<dbReference type="EMBL" id="JAAAWP010000005">
    <property type="protein sequence ID" value="NDW21736.1"/>
    <property type="molecule type" value="Genomic_DNA"/>
</dbReference>
<accession>A0A6L9MU71</accession>
<dbReference type="InterPro" id="IPR000792">
    <property type="entry name" value="Tscrpt_reg_LuxR_C"/>
</dbReference>
<name>A0A6L9MU71_9ALTE</name>
<dbReference type="PROSITE" id="PS50043">
    <property type="entry name" value="HTH_LUXR_2"/>
    <property type="match status" value="1"/>
</dbReference>
<evidence type="ECO:0000259" key="5">
    <source>
        <dbReference type="PROSITE" id="PS50043"/>
    </source>
</evidence>
<reference evidence="7 8" key="1">
    <citation type="submission" date="2020-01" db="EMBL/GenBank/DDBJ databases">
        <title>Genomes of bacteria type strains.</title>
        <authorList>
            <person name="Chen J."/>
            <person name="Zhu S."/>
            <person name="Yang J."/>
        </authorList>
    </citation>
    <scope>NUCLEOTIDE SEQUENCE [LARGE SCALE GENOMIC DNA]</scope>
    <source>
        <strain evidence="7 8">LMG 22958</strain>
    </source>
</reference>
<dbReference type="PANTHER" id="PTHR44688">
    <property type="entry name" value="DNA-BINDING TRANSCRIPTIONAL ACTIVATOR DEVR_DOSR"/>
    <property type="match status" value="1"/>
</dbReference>
<evidence type="ECO:0000313" key="7">
    <source>
        <dbReference type="EMBL" id="NDW21736.1"/>
    </source>
</evidence>
<feature type="domain" description="Response regulatory" evidence="6">
    <location>
        <begin position="7"/>
        <end position="125"/>
    </location>
</feature>
<dbReference type="GO" id="GO:0003677">
    <property type="term" value="F:DNA binding"/>
    <property type="evidence" value="ECO:0007669"/>
    <property type="project" value="UniProtKB-KW"/>
</dbReference>
<dbReference type="Gene3D" id="1.10.10.10">
    <property type="entry name" value="Winged helix-like DNA-binding domain superfamily/Winged helix DNA-binding domain"/>
    <property type="match status" value="1"/>
</dbReference>
<proteinExistence type="predicted"/>
<dbReference type="Gene3D" id="3.40.50.2300">
    <property type="match status" value="1"/>
</dbReference>
<gene>
    <name evidence="7" type="ORF">GTW09_09415</name>
</gene>
<dbReference type="Proteomes" id="UP000478837">
    <property type="component" value="Unassembled WGS sequence"/>
</dbReference>
<dbReference type="AlphaFoldDB" id="A0A6L9MU71"/>
<dbReference type="InterPro" id="IPR011006">
    <property type="entry name" value="CheY-like_superfamily"/>
</dbReference>
<evidence type="ECO:0000256" key="2">
    <source>
        <dbReference type="ARBA" id="ARBA00023125"/>
    </source>
</evidence>
<dbReference type="PROSITE" id="PS00622">
    <property type="entry name" value="HTH_LUXR_1"/>
    <property type="match status" value="1"/>
</dbReference>
<dbReference type="InterPro" id="IPR036388">
    <property type="entry name" value="WH-like_DNA-bd_sf"/>
</dbReference>
<dbReference type="SMART" id="SM00421">
    <property type="entry name" value="HTH_LUXR"/>
    <property type="match status" value="1"/>
</dbReference>
<dbReference type="SUPFAM" id="SSF46894">
    <property type="entry name" value="C-terminal effector domain of the bipartite response regulators"/>
    <property type="match status" value="1"/>
</dbReference>
<dbReference type="PRINTS" id="PR00038">
    <property type="entry name" value="HTHLUXR"/>
</dbReference>
<sequence length="212" mass="24036">MTQEQNVVHIIDDDDLLVETICLAFDTVNIQYSCYKNAEQFIDAFPADAFASMSGCLLCDIRMPGIGGLECQRQLNALNSALPIIFMTGFADVEMAVETIRSGAFNFVEKPFRHQKLIDTVQSALKQNASLLSERKYMREIERAINTLSNRENTVLELLIDGYPNKSIAKRLDISLRTVEVHRSRIFEKMAAKNVAELVKKIMIVKQNLLFQ</sequence>
<dbReference type="RefSeq" id="WP_163111686.1">
    <property type="nucleotide sequence ID" value="NZ_JAAAWP010000005.1"/>
</dbReference>